<dbReference type="Proteomes" id="UP000651517">
    <property type="component" value="Unassembled WGS sequence"/>
</dbReference>
<accession>A0ABR8WSK2</accession>
<evidence type="ECO:0008006" key="4">
    <source>
        <dbReference type="Google" id="ProtNLM"/>
    </source>
</evidence>
<proteinExistence type="predicted"/>
<protein>
    <recommendedName>
        <fullName evidence="4">Neocarzinostatin family protein</fullName>
    </recommendedName>
</protein>
<feature type="chain" id="PRO_5046305973" description="Neocarzinostatin family protein" evidence="1">
    <location>
        <begin position="29"/>
        <end position="198"/>
    </location>
</feature>
<gene>
    <name evidence="2" type="ORF">H9634_02450</name>
</gene>
<sequence>MPRAFLQLLAILGALLLTGSLFTSPAAAAPPLSVPVTAMSAQDDAAGMLIADPVTLPPGATSTRLDFDLPAECRLGDGGQVTCDNGLGEFAFTAMITTDAGFTAPEVTIADGQVEIITTAAPAGEGELLVPLFSPTGLDVDDTASKEMLAGLVLGNGTAPAPNTAEAAGSAPSLAPYAEAIERPEQVTVPSDYIRPGS</sequence>
<feature type="signal peptide" evidence="1">
    <location>
        <begin position="1"/>
        <end position="28"/>
    </location>
</feature>
<evidence type="ECO:0000256" key="1">
    <source>
        <dbReference type="SAM" id="SignalP"/>
    </source>
</evidence>
<keyword evidence="3" id="KW-1185">Reference proteome</keyword>
<comment type="caution">
    <text evidence="2">The sequence shown here is derived from an EMBL/GenBank/DDBJ whole genome shotgun (WGS) entry which is preliminary data.</text>
</comment>
<reference evidence="2 3" key="1">
    <citation type="submission" date="2020-08" db="EMBL/GenBank/DDBJ databases">
        <title>A Genomic Blueprint of the Chicken Gut Microbiome.</title>
        <authorList>
            <person name="Gilroy R."/>
            <person name="Ravi A."/>
            <person name="Getino M."/>
            <person name="Pursley I."/>
            <person name="Horton D.L."/>
            <person name="Alikhan N.-F."/>
            <person name="Baker D."/>
            <person name="Gharbi K."/>
            <person name="Hall N."/>
            <person name="Watson M."/>
            <person name="Adriaenssens E.M."/>
            <person name="Foster-Nyarko E."/>
            <person name="Jarju S."/>
            <person name="Secka A."/>
            <person name="Antonio M."/>
            <person name="Oren A."/>
            <person name="Chaudhuri R."/>
            <person name="La Ragione R.M."/>
            <person name="Hildebrand F."/>
            <person name="Pallen M.J."/>
        </authorList>
    </citation>
    <scope>NUCLEOTIDE SEQUENCE [LARGE SCALE GENOMIC DNA]</scope>
    <source>
        <strain evidence="2 3">Re57</strain>
    </source>
</reference>
<name>A0ABR8WSK2_9MICO</name>
<dbReference type="EMBL" id="JACSPY010000002">
    <property type="protein sequence ID" value="MBD8019641.1"/>
    <property type="molecule type" value="Genomic_DNA"/>
</dbReference>
<dbReference type="RefSeq" id="WP_191725227.1">
    <property type="nucleotide sequence ID" value="NZ_JACSPY010000002.1"/>
</dbReference>
<evidence type="ECO:0000313" key="3">
    <source>
        <dbReference type="Proteomes" id="UP000651517"/>
    </source>
</evidence>
<keyword evidence="1" id="KW-0732">Signal</keyword>
<evidence type="ECO:0000313" key="2">
    <source>
        <dbReference type="EMBL" id="MBD8019641.1"/>
    </source>
</evidence>
<organism evidence="2 3">
    <name type="scientific">Brevibacterium gallinarum</name>
    <dbReference type="NCBI Taxonomy" id="2762220"/>
    <lineage>
        <taxon>Bacteria</taxon>
        <taxon>Bacillati</taxon>
        <taxon>Actinomycetota</taxon>
        <taxon>Actinomycetes</taxon>
        <taxon>Micrococcales</taxon>
        <taxon>Brevibacteriaceae</taxon>
        <taxon>Brevibacterium</taxon>
    </lineage>
</organism>